<evidence type="ECO:0000259" key="1">
    <source>
        <dbReference type="Pfam" id="PF07883"/>
    </source>
</evidence>
<dbReference type="Proteomes" id="UP000198312">
    <property type="component" value="Chromosome"/>
</dbReference>
<dbReference type="SUPFAM" id="SSF51182">
    <property type="entry name" value="RmlC-like cupins"/>
    <property type="match status" value="1"/>
</dbReference>
<feature type="domain" description="Cupin type-2" evidence="1">
    <location>
        <begin position="127"/>
        <end position="202"/>
    </location>
</feature>
<dbReference type="Pfam" id="PF07883">
    <property type="entry name" value="Cupin_2"/>
    <property type="match status" value="1"/>
</dbReference>
<reference evidence="2 3" key="1">
    <citation type="submission" date="2017-07" db="EMBL/GenBank/DDBJ databases">
        <title>Virgibacillus sp. LM2416.</title>
        <authorList>
            <person name="Tak E.J."/>
            <person name="Bae J.-W."/>
        </authorList>
    </citation>
    <scope>NUCLEOTIDE SEQUENCE [LARGE SCALE GENOMIC DNA]</scope>
    <source>
        <strain evidence="2 3">LM2416</strain>
    </source>
</reference>
<evidence type="ECO:0000313" key="3">
    <source>
        <dbReference type="Proteomes" id="UP000198312"/>
    </source>
</evidence>
<proteinExistence type="predicted"/>
<accession>A0A220U0K6</accession>
<dbReference type="InterPro" id="IPR013096">
    <property type="entry name" value="Cupin_2"/>
</dbReference>
<protein>
    <submittedName>
        <fullName evidence="2">Cupin</fullName>
    </submittedName>
</protein>
<dbReference type="InterPro" id="IPR011051">
    <property type="entry name" value="RmlC_Cupin_sf"/>
</dbReference>
<dbReference type="PANTHER" id="PTHR43346:SF1">
    <property type="entry name" value="QUERCETIN 2,3-DIOXYGENASE-RELATED"/>
    <property type="match status" value="1"/>
</dbReference>
<dbReference type="AlphaFoldDB" id="A0A220U0K6"/>
<dbReference type="PANTHER" id="PTHR43346">
    <property type="entry name" value="LIGAND BINDING DOMAIN PROTEIN, PUTATIVE (AFU_ORTHOLOGUE AFUA_6G14370)-RELATED"/>
    <property type="match status" value="1"/>
</dbReference>
<dbReference type="CDD" id="cd02223">
    <property type="entry name" value="cupin_Bh2720-like"/>
    <property type="match status" value="1"/>
</dbReference>
<dbReference type="EMBL" id="CP022315">
    <property type="protein sequence ID" value="ASK61618.1"/>
    <property type="molecule type" value="Genomic_DNA"/>
</dbReference>
<dbReference type="InterPro" id="IPR014710">
    <property type="entry name" value="RmlC-like_jellyroll"/>
</dbReference>
<gene>
    <name evidence="2" type="ORF">CFK37_05270</name>
</gene>
<dbReference type="KEGG" id="vil:CFK37_05270"/>
<dbReference type="InterPro" id="IPR052538">
    <property type="entry name" value="Flavonoid_dioxygenase-like"/>
</dbReference>
<evidence type="ECO:0000313" key="2">
    <source>
        <dbReference type="EMBL" id="ASK61618.1"/>
    </source>
</evidence>
<keyword evidence="3" id="KW-1185">Reference proteome</keyword>
<organism evidence="2 3">
    <name type="scientific">Virgibacillus phasianinus</name>
    <dbReference type="NCBI Taxonomy" id="2017483"/>
    <lineage>
        <taxon>Bacteria</taxon>
        <taxon>Bacillati</taxon>
        <taxon>Bacillota</taxon>
        <taxon>Bacilli</taxon>
        <taxon>Bacillales</taxon>
        <taxon>Bacillaceae</taxon>
        <taxon>Virgibacillus</taxon>
    </lineage>
</organism>
<dbReference type="Gene3D" id="2.60.120.10">
    <property type="entry name" value="Jelly Rolls"/>
    <property type="match status" value="1"/>
</dbReference>
<name>A0A220U0K6_9BACI</name>
<sequence>MVAGTHERLRHYCFFERDTKVTENKLGTYYDIVIYNHKKGLKNMSQYEYPYSYPSICNCGRVPYSWGAANEFYANQHWPYADPRSYTGPMLQDHGKEPFVLNIDQAAKQNSTFRTAIWTGDNLQVTLMSIGVGEDIGLEVHPDVDQFLRVEAGQGVVQMGDRKESLYFQDRVFDDYAIMVPAGVWHNLINTGRTPLKLYTIYAPPEHPFGTVHRTKAEAMAAEEN</sequence>